<feature type="transmembrane region" description="Helical" evidence="1">
    <location>
        <begin position="107"/>
        <end position="128"/>
    </location>
</feature>
<dbReference type="Pfam" id="PF03729">
    <property type="entry name" value="DUF308"/>
    <property type="match status" value="1"/>
</dbReference>
<gene>
    <name evidence="2" type="ORF">DFP88_10721</name>
</gene>
<keyword evidence="1" id="KW-1133">Transmembrane helix</keyword>
<accession>A0A318SN00</accession>
<dbReference type="AlphaFoldDB" id="A0A318SN00"/>
<organism evidence="2 3">
    <name type="scientific">Pseudoroseicyclus aestuarii</name>
    <dbReference type="NCBI Taxonomy" id="1795041"/>
    <lineage>
        <taxon>Bacteria</taxon>
        <taxon>Pseudomonadati</taxon>
        <taxon>Pseudomonadota</taxon>
        <taxon>Alphaproteobacteria</taxon>
        <taxon>Rhodobacterales</taxon>
        <taxon>Paracoccaceae</taxon>
        <taxon>Pseudoroseicyclus</taxon>
    </lineage>
</organism>
<keyword evidence="1" id="KW-0812">Transmembrane</keyword>
<feature type="transmembrane region" description="Helical" evidence="1">
    <location>
        <begin position="56"/>
        <end position="74"/>
    </location>
</feature>
<comment type="caution">
    <text evidence="2">The sequence shown here is derived from an EMBL/GenBank/DDBJ whole genome shotgun (WGS) entry which is preliminary data.</text>
</comment>
<dbReference type="PANTHER" id="PTHR34989">
    <property type="entry name" value="PROTEIN HDED"/>
    <property type="match status" value="1"/>
</dbReference>
<feature type="transmembrane region" description="Helical" evidence="1">
    <location>
        <begin position="81"/>
        <end position="101"/>
    </location>
</feature>
<feature type="transmembrane region" description="Helical" evidence="1">
    <location>
        <begin position="29"/>
        <end position="50"/>
    </location>
</feature>
<evidence type="ECO:0000313" key="3">
    <source>
        <dbReference type="Proteomes" id="UP000248311"/>
    </source>
</evidence>
<reference evidence="2 3" key="1">
    <citation type="submission" date="2018-06" db="EMBL/GenBank/DDBJ databases">
        <title>Genomic Encyclopedia of Type Strains, Phase III (KMG-III): the genomes of soil and plant-associated and newly described type strains.</title>
        <authorList>
            <person name="Whitman W."/>
        </authorList>
    </citation>
    <scope>NUCLEOTIDE SEQUENCE [LARGE SCALE GENOMIC DNA]</scope>
    <source>
        <strain evidence="2 3">CECT 9025</strain>
    </source>
</reference>
<proteinExistence type="predicted"/>
<keyword evidence="1" id="KW-0472">Membrane</keyword>
<dbReference type="Proteomes" id="UP000248311">
    <property type="component" value="Unassembled WGS sequence"/>
</dbReference>
<dbReference type="PANTHER" id="PTHR34989:SF1">
    <property type="entry name" value="PROTEIN HDED"/>
    <property type="match status" value="1"/>
</dbReference>
<feature type="transmembrane region" description="Helical" evidence="1">
    <location>
        <begin position="165"/>
        <end position="186"/>
    </location>
</feature>
<evidence type="ECO:0000256" key="1">
    <source>
        <dbReference type="SAM" id="Phobius"/>
    </source>
</evidence>
<dbReference type="GO" id="GO:0005886">
    <property type="term" value="C:plasma membrane"/>
    <property type="evidence" value="ECO:0007669"/>
    <property type="project" value="TreeGrafter"/>
</dbReference>
<sequence length="188" mass="20156">MRDRWSEDGAEQGDEDAVLERMRDREGRLTLLGVVLLSLGFLAILFPLVATIAIKAMIGWFLLVAGAMTLWTAFQARDWSSALWAGVSAILQVVAGVYLAFFPLAGLLALTLLMGALILLQGALELVMGLRHRPGRSWPWLIFSGLCALVIGAMVLLGLPDSALYTLGLLFGINLISSGAAFIAVAKT</sequence>
<keyword evidence="3" id="KW-1185">Reference proteome</keyword>
<evidence type="ECO:0000313" key="2">
    <source>
        <dbReference type="EMBL" id="PYE81232.1"/>
    </source>
</evidence>
<protein>
    <submittedName>
        <fullName evidence="2">Uncharacterized membrane protein HdeD (DUF308 family)</fullName>
    </submittedName>
</protein>
<feature type="transmembrane region" description="Helical" evidence="1">
    <location>
        <begin position="140"/>
        <end position="159"/>
    </location>
</feature>
<dbReference type="EMBL" id="QJTE01000007">
    <property type="protein sequence ID" value="PYE81232.1"/>
    <property type="molecule type" value="Genomic_DNA"/>
</dbReference>
<dbReference type="RefSeq" id="WP_245904833.1">
    <property type="nucleotide sequence ID" value="NZ_QJTE01000007.1"/>
</dbReference>
<dbReference type="InterPro" id="IPR005325">
    <property type="entry name" value="DUF308_memb"/>
</dbReference>
<name>A0A318SN00_9RHOB</name>
<dbReference type="InterPro" id="IPR052712">
    <property type="entry name" value="Acid_resist_chaperone_HdeD"/>
</dbReference>